<reference evidence="1 2" key="1">
    <citation type="submission" date="2018-06" db="EMBL/GenBank/DDBJ databases">
        <title>Genomic Encyclopedia of Type Strains, Phase IV (KMG-IV): sequencing the most valuable type-strain genomes for metagenomic binning, comparative biology and taxonomic classification.</title>
        <authorList>
            <person name="Goeker M."/>
        </authorList>
    </citation>
    <scope>NUCLEOTIDE SEQUENCE [LARGE SCALE GENOMIC DNA]</scope>
    <source>
        <strain evidence="1 2">DSM 26720</strain>
    </source>
</reference>
<name>A0A364JZS5_9HYPH</name>
<organism evidence="1 2">
    <name type="scientific">Falsochrobactrum ovis</name>
    <dbReference type="NCBI Taxonomy" id="1293442"/>
    <lineage>
        <taxon>Bacteria</taxon>
        <taxon>Pseudomonadati</taxon>
        <taxon>Pseudomonadota</taxon>
        <taxon>Alphaproteobacteria</taxon>
        <taxon>Hyphomicrobiales</taxon>
        <taxon>Brucellaceae</taxon>
        <taxon>Falsochrobactrum</taxon>
    </lineage>
</organism>
<dbReference type="EMBL" id="QLMK01000001">
    <property type="protein sequence ID" value="RAK34232.1"/>
    <property type="molecule type" value="Genomic_DNA"/>
</dbReference>
<dbReference type="OrthoDB" id="8451383at2"/>
<keyword evidence="2" id="KW-1185">Reference proteome</keyword>
<evidence type="ECO:0000313" key="1">
    <source>
        <dbReference type="EMBL" id="RAK34232.1"/>
    </source>
</evidence>
<accession>A0A364JZS5</accession>
<protein>
    <submittedName>
        <fullName evidence="1">Uncharacterized protein</fullName>
    </submittedName>
</protein>
<comment type="caution">
    <text evidence="1">The sequence shown here is derived from an EMBL/GenBank/DDBJ whole genome shotgun (WGS) entry which is preliminary data.</text>
</comment>
<dbReference type="Proteomes" id="UP000249453">
    <property type="component" value="Unassembled WGS sequence"/>
</dbReference>
<proteinExistence type="predicted"/>
<dbReference type="AlphaFoldDB" id="A0A364JZS5"/>
<evidence type="ECO:0000313" key="2">
    <source>
        <dbReference type="Proteomes" id="UP000249453"/>
    </source>
</evidence>
<sequence length="239" mass="27261">MPFSYDGFPTLDETDLIYGLWKERYKYWNTGPFRSLKGQNTIDSYHITDNEIASVSDPEKISYKNDEFIQYISNHEKYSSIQSVRSVNGYIGWVYAEPEIVLGRKCKAGLGWASENDIHVNFVLDKIDMNEVVDKTSESSMAKSFTSRELRYLYRNRNNEKIRNNVQFWNEGKPVKPPWETDPETWSKYKPKSEMASAQATTKAALEIQPTATNPAAATATATAEEVTTIEELGLEILG</sequence>
<gene>
    <name evidence="1" type="ORF">C7374_101566</name>
</gene>
<dbReference type="RefSeq" id="WP_111574066.1">
    <property type="nucleotide sequence ID" value="NZ_JBHEEY010000001.1"/>
</dbReference>